<gene>
    <name evidence="1" type="ORF">WMO14_06460</name>
</gene>
<evidence type="ECO:0000313" key="1">
    <source>
        <dbReference type="EMBL" id="MEQ2379518.1"/>
    </source>
</evidence>
<comment type="caution">
    <text evidence="1">The sequence shown here is derived from an EMBL/GenBank/DDBJ whole genome shotgun (WGS) entry which is preliminary data.</text>
</comment>
<reference evidence="1 2" key="1">
    <citation type="submission" date="2024-03" db="EMBL/GenBank/DDBJ databases">
        <title>Human intestinal bacterial collection.</title>
        <authorList>
            <person name="Pauvert C."/>
            <person name="Hitch T.C.A."/>
            <person name="Clavel T."/>
        </authorList>
    </citation>
    <scope>NUCLEOTIDE SEQUENCE [LARGE SCALE GENOMIC DNA]</scope>
    <source>
        <strain evidence="1 2">CLA-AA-H255</strain>
    </source>
</reference>
<proteinExistence type="predicted"/>
<organism evidence="1 2">
    <name type="scientific">[Lactobacillus] rogosae</name>
    <dbReference type="NCBI Taxonomy" id="706562"/>
    <lineage>
        <taxon>Bacteria</taxon>
        <taxon>Bacillati</taxon>
        <taxon>Bacillota</taxon>
        <taxon>Clostridia</taxon>
        <taxon>Lachnospirales</taxon>
        <taxon>Lachnospiraceae</taxon>
        <taxon>Lachnospira</taxon>
    </lineage>
</organism>
<accession>A0ABV1BVK7</accession>
<sequence>MNIVIKIIDGDKIIDYDSLSDKEKKEYGQRLNEQALTSLGYVRKE</sequence>
<dbReference type="EMBL" id="JBBMER010000004">
    <property type="protein sequence ID" value="MEQ2379518.1"/>
    <property type="molecule type" value="Genomic_DNA"/>
</dbReference>
<name>A0ABV1BVK7_9FIRM</name>
<evidence type="ECO:0000313" key="2">
    <source>
        <dbReference type="Proteomes" id="UP001442364"/>
    </source>
</evidence>
<keyword evidence="2" id="KW-1185">Reference proteome</keyword>
<dbReference type="RefSeq" id="WP_349153503.1">
    <property type="nucleotide sequence ID" value="NZ_DAWDAH010000002.1"/>
</dbReference>
<protein>
    <submittedName>
        <fullName evidence="1">Uncharacterized protein</fullName>
    </submittedName>
</protein>
<dbReference type="Proteomes" id="UP001442364">
    <property type="component" value="Unassembled WGS sequence"/>
</dbReference>